<dbReference type="AlphaFoldDB" id="A0AAD5T1M4"/>
<dbReference type="InterPro" id="IPR011992">
    <property type="entry name" value="EF-hand-dom_pair"/>
</dbReference>
<evidence type="ECO:0000259" key="3">
    <source>
        <dbReference type="PROSITE" id="PS50222"/>
    </source>
</evidence>
<gene>
    <name evidence="4" type="ORF">HK100_011121</name>
</gene>
<keyword evidence="5" id="KW-1185">Reference proteome</keyword>
<feature type="domain" description="EF-hand" evidence="3">
    <location>
        <begin position="8"/>
        <end position="43"/>
    </location>
</feature>
<dbReference type="SMART" id="SM00054">
    <property type="entry name" value="EFh"/>
    <property type="match status" value="4"/>
</dbReference>
<dbReference type="Proteomes" id="UP001211907">
    <property type="component" value="Unassembled WGS sequence"/>
</dbReference>
<dbReference type="PANTHER" id="PTHR23048">
    <property type="entry name" value="MYOSIN LIGHT CHAIN 1, 3"/>
    <property type="match status" value="1"/>
</dbReference>
<evidence type="ECO:0000256" key="1">
    <source>
        <dbReference type="ARBA" id="ARBA00022737"/>
    </source>
</evidence>
<dbReference type="InterPro" id="IPR018247">
    <property type="entry name" value="EF_Hand_1_Ca_BS"/>
</dbReference>
<dbReference type="InterPro" id="IPR050230">
    <property type="entry name" value="CALM/Myosin/TropC-like"/>
</dbReference>
<dbReference type="PANTHER" id="PTHR23048:SF0">
    <property type="entry name" value="CALMODULIN LIKE 3"/>
    <property type="match status" value="1"/>
</dbReference>
<evidence type="ECO:0000256" key="2">
    <source>
        <dbReference type="ARBA" id="ARBA00022837"/>
    </source>
</evidence>
<feature type="domain" description="EF-hand" evidence="3">
    <location>
        <begin position="82"/>
        <end position="117"/>
    </location>
</feature>
<name>A0AAD5T1M4_9FUNG</name>
<organism evidence="4 5">
    <name type="scientific">Physocladia obscura</name>
    <dbReference type="NCBI Taxonomy" id="109957"/>
    <lineage>
        <taxon>Eukaryota</taxon>
        <taxon>Fungi</taxon>
        <taxon>Fungi incertae sedis</taxon>
        <taxon>Chytridiomycota</taxon>
        <taxon>Chytridiomycota incertae sedis</taxon>
        <taxon>Chytridiomycetes</taxon>
        <taxon>Chytridiales</taxon>
        <taxon>Chytriomycetaceae</taxon>
        <taxon>Physocladia</taxon>
    </lineage>
</organism>
<proteinExistence type="predicted"/>
<dbReference type="CDD" id="cd00051">
    <property type="entry name" value="EFh"/>
    <property type="match status" value="2"/>
</dbReference>
<keyword evidence="2" id="KW-0106">Calcium</keyword>
<evidence type="ECO:0000313" key="5">
    <source>
        <dbReference type="Proteomes" id="UP001211907"/>
    </source>
</evidence>
<dbReference type="Pfam" id="PF13499">
    <property type="entry name" value="EF-hand_7"/>
    <property type="match status" value="2"/>
</dbReference>
<comment type="caution">
    <text evidence="4">The sequence shown here is derived from an EMBL/GenBank/DDBJ whole genome shotgun (WGS) entry which is preliminary data.</text>
</comment>
<dbReference type="EMBL" id="JADGJH010000651">
    <property type="protein sequence ID" value="KAJ3124765.1"/>
    <property type="molecule type" value="Genomic_DNA"/>
</dbReference>
<dbReference type="InterPro" id="IPR002048">
    <property type="entry name" value="EF_hand_dom"/>
</dbReference>
<dbReference type="GO" id="GO:0016460">
    <property type="term" value="C:myosin II complex"/>
    <property type="evidence" value="ECO:0007669"/>
    <property type="project" value="TreeGrafter"/>
</dbReference>
<dbReference type="GO" id="GO:0005509">
    <property type="term" value="F:calcium ion binding"/>
    <property type="evidence" value="ECO:0007669"/>
    <property type="project" value="InterPro"/>
</dbReference>
<feature type="domain" description="EF-hand" evidence="3">
    <location>
        <begin position="118"/>
        <end position="153"/>
    </location>
</feature>
<feature type="domain" description="EF-hand" evidence="3">
    <location>
        <begin position="45"/>
        <end position="80"/>
    </location>
</feature>
<accession>A0AAD5T1M4</accession>
<dbReference type="Gene3D" id="1.10.238.10">
    <property type="entry name" value="EF-hand"/>
    <property type="match status" value="1"/>
</dbReference>
<reference evidence="4" key="1">
    <citation type="submission" date="2020-05" db="EMBL/GenBank/DDBJ databases">
        <title>Phylogenomic resolution of chytrid fungi.</title>
        <authorList>
            <person name="Stajich J.E."/>
            <person name="Amses K."/>
            <person name="Simmons R."/>
            <person name="Seto K."/>
            <person name="Myers J."/>
            <person name="Bonds A."/>
            <person name="Quandt C.A."/>
            <person name="Barry K."/>
            <person name="Liu P."/>
            <person name="Grigoriev I."/>
            <person name="Longcore J.E."/>
            <person name="James T.Y."/>
        </authorList>
    </citation>
    <scope>NUCLEOTIDE SEQUENCE</scope>
    <source>
        <strain evidence="4">JEL0513</strain>
    </source>
</reference>
<keyword evidence="1" id="KW-0677">Repeat</keyword>
<dbReference type="PROSITE" id="PS50222">
    <property type="entry name" value="EF_HAND_2"/>
    <property type="match status" value="4"/>
</dbReference>
<evidence type="ECO:0000313" key="4">
    <source>
        <dbReference type="EMBL" id="KAJ3124765.1"/>
    </source>
</evidence>
<dbReference type="SUPFAM" id="SSF47473">
    <property type="entry name" value="EF-hand"/>
    <property type="match status" value="1"/>
</dbReference>
<sequence length="153" mass="17369">MADQLTLQQIREFQAAFTQFDSDSDGRLTTDELVKVLNLFGQPAPTKQDLAPLFAKADRNSNGTIELNEFLEFVARRLKNIDAESEFTRAFRLYDENGDGFIVSSELKHVMTRMGNTMSDEEIDQWIKDADVNKDGKISLVEFLQVLQATNTN</sequence>
<dbReference type="FunFam" id="1.10.238.10:FF:000003">
    <property type="entry name" value="Calmodulin A"/>
    <property type="match status" value="1"/>
</dbReference>
<protein>
    <recommendedName>
        <fullName evidence="3">EF-hand domain-containing protein</fullName>
    </recommendedName>
</protein>
<dbReference type="PROSITE" id="PS00018">
    <property type="entry name" value="EF_HAND_1"/>
    <property type="match status" value="3"/>
</dbReference>